<name>A0A915NFU0_9BILA</name>
<evidence type="ECO:0000313" key="3">
    <source>
        <dbReference type="WBParaSite" id="scf7180000418176.g2143"/>
    </source>
</evidence>
<evidence type="ECO:0000313" key="2">
    <source>
        <dbReference type="Proteomes" id="UP000887560"/>
    </source>
</evidence>
<keyword evidence="2" id="KW-1185">Reference proteome</keyword>
<organism evidence="2 3">
    <name type="scientific">Meloidogyne floridensis</name>
    <dbReference type="NCBI Taxonomy" id="298350"/>
    <lineage>
        <taxon>Eukaryota</taxon>
        <taxon>Metazoa</taxon>
        <taxon>Ecdysozoa</taxon>
        <taxon>Nematoda</taxon>
        <taxon>Chromadorea</taxon>
        <taxon>Rhabditida</taxon>
        <taxon>Tylenchina</taxon>
        <taxon>Tylenchomorpha</taxon>
        <taxon>Tylenchoidea</taxon>
        <taxon>Meloidogynidae</taxon>
        <taxon>Meloidogyninae</taxon>
        <taxon>Meloidogyne</taxon>
    </lineage>
</organism>
<accession>A0A915NFU0</accession>
<feature type="coiled-coil region" evidence="1">
    <location>
        <begin position="16"/>
        <end position="64"/>
    </location>
</feature>
<keyword evidence="1" id="KW-0175">Coiled coil</keyword>
<dbReference type="WBParaSite" id="scf7180000418176.g2143">
    <property type="protein sequence ID" value="scf7180000418176.g2143"/>
    <property type="gene ID" value="scf7180000418176.g2143"/>
</dbReference>
<dbReference type="Proteomes" id="UP000887560">
    <property type="component" value="Unplaced"/>
</dbReference>
<dbReference type="AlphaFoldDB" id="A0A915NFU0"/>
<reference evidence="3" key="1">
    <citation type="submission" date="2022-11" db="UniProtKB">
        <authorList>
            <consortium name="WormBaseParasite"/>
        </authorList>
    </citation>
    <scope>IDENTIFICATION</scope>
</reference>
<feature type="coiled-coil region" evidence="1">
    <location>
        <begin position="94"/>
        <end position="121"/>
    </location>
</feature>
<sequence length="273" mass="32626">MNENIENDWKNVNCIEGNKKQEIKEILEENDKNENEIKTLENEKTSEKNEKQKLENEIIDNELTRQYENYQSKLDDLNGYIRWKNFNEELINIIEGIKQNEKDITEKMKKLKRKVDMENNKKIYMKLEYQLFFQRFDIQNISDIAKELEKGTTRLLITNCNRNQVIEAIVFNVEIFCLPYRDDQVYVAEGLKFHYYNFLKQKSGKNQQHYSSLLSDLNSFKENLDKANDENIIDYLPLSTHLLGAMYNNSNTSMKIFKHGIEKILKGKYFNRS</sequence>
<proteinExistence type="predicted"/>
<protein>
    <submittedName>
        <fullName evidence="3">Uncharacterized protein</fullName>
    </submittedName>
</protein>
<evidence type="ECO:0000256" key="1">
    <source>
        <dbReference type="SAM" id="Coils"/>
    </source>
</evidence>